<dbReference type="RefSeq" id="WP_204401174.1">
    <property type="nucleotide sequence ID" value="NZ_JAFBEE010000006.1"/>
</dbReference>
<dbReference type="InterPro" id="IPR003735">
    <property type="entry name" value="Metal_Tscrpt_repr"/>
</dbReference>
<dbReference type="InterPro" id="IPR038390">
    <property type="entry name" value="Metal_Tscrpt_repr_sf"/>
</dbReference>
<dbReference type="Pfam" id="PF02583">
    <property type="entry name" value="Trns_repr_metal"/>
    <property type="match status" value="1"/>
</dbReference>
<accession>A0ABS2NPG1</accession>
<dbReference type="EMBL" id="JAFBEE010000006">
    <property type="protein sequence ID" value="MBM7614702.1"/>
    <property type="molecule type" value="Genomic_DNA"/>
</dbReference>
<organism evidence="1 2">
    <name type="scientific">Alkaliphilus hydrothermalis</name>
    <dbReference type="NCBI Taxonomy" id="1482730"/>
    <lineage>
        <taxon>Bacteria</taxon>
        <taxon>Bacillati</taxon>
        <taxon>Bacillota</taxon>
        <taxon>Clostridia</taxon>
        <taxon>Peptostreptococcales</taxon>
        <taxon>Natronincolaceae</taxon>
        <taxon>Alkaliphilus</taxon>
    </lineage>
</organism>
<keyword evidence="2" id="KW-1185">Reference proteome</keyword>
<evidence type="ECO:0000313" key="2">
    <source>
        <dbReference type="Proteomes" id="UP001314796"/>
    </source>
</evidence>
<protein>
    <submittedName>
        <fullName evidence="1">DNA-binding FrmR family transcriptional regulator</fullName>
    </submittedName>
</protein>
<dbReference type="GO" id="GO:0003677">
    <property type="term" value="F:DNA binding"/>
    <property type="evidence" value="ECO:0007669"/>
    <property type="project" value="UniProtKB-KW"/>
</dbReference>
<dbReference type="Gene3D" id="1.20.58.1000">
    <property type="entry name" value="Metal-sensitive repressor, helix protomer"/>
    <property type="match status" value="1"/>
</dbReference>
<gene>
    <name evidence="1" type="ORF">JOC73_001216</name>
</gene>
<keyword evidence="1" id="KW-0238">DNA-binding</keyword>
<reference evidence="1 2" key="1">
    <citation type="submission" date="2021-01" db="EMBL/GenBank/DDBJ databases">
        <title>Genomic Encyclopedia of Type Strains, Phase IV (KMG-IV): sequencing the most valuable type-strain genomes for metagenomic binning, comparative biology and taxonomic classification.</title>
        <authorList>
            <person name="Goeker M."/>
        </authorList>
    </citation>
    <scope>NUCLEOTIDE SEQUENCE [LARGE SCALE GENOMIC DNA]</scope>
    <source>
        <strain evidence="1 2">DSM 25890</strain>
    </source>
</reference>
<sequence>MKEEKLGRSNYKVPSEESLKIQKSITDRLSRVEGQVRGIKNMIEKGTYCNDVINQIEASRSALSSIALILMEGHLKNCISEQIKNGDESAIEEVLKTVKKLMK</sequence>
<name>A0ABS2NPG1_9FIRM</name>
<dbReference type="PANTHER" id="PTHR33677:SF3">
    <property type="entry name" value="COPPER-SENSING TRANSCRIPTIONAL REPRESSOR RICR"/>
    <property type="match status" value="1"/>
</dbReference>
<comment type="caution">
    <text evidence="1">The sequence shown here is derived from an EMBL/GenBank/DDBJ whole genome shotgun (WGS) entry which is preliminary data.</text>
</comment>
<proteinExistence type="predicted"/>
<evidence type="ECO:0000313" key="1">
    <source>
        <dbReference type="EMBL" id="MBM7614702.1"/>
    </source>
</evidence>
<dbReference type="Proteomes" id="UP001314796">
    <property type="component" value="Unassembled WGS sequence"/>
</dbReference>
<dbReference type="PANTHER" id="PTHR33677">
    <property type="entry name" value="TRANSCRIPTIONAL REPRESSOR FRMR-RELATED"/>
    <property type="match status" value="1"/>
</dbReference>